<comment type="caution">
    <text evidence="2">The sequence shown here is derived from an EMBL/GenBank/DDBJ whole genome shotgun (WGS) entry which is preliminary data.</text>
</comment>
<feature type="region of interest" description="Disordered" evidence="1">
    <location>
        <begin position="1"/>
        <end position="32"/>
    </location>
</feature>
<dbReference type="Gene3D" id="3.30.530.20">
    <property type="match status" value="1"/>
</dbReference>
<proteinExistence type="predicted"/>
<protein>
    <recommendedName>
        <fullName evidence="4">START domain-containing protein</fullName>
    </recommendedName>
</protein>
<accession>A0A2P6MNY7</accession>
<evidence type="ECO:0000256" key="1">
    <source>
        <dbReference type="SAM" id="MobiDB-lite"/>
    </source>
</evidence>
<dbReference type="InterPro" id="IPR023393">
    <property type="entry name" value="START-like_dom_sf"/>
</dbReference>
<evidence type="ECO:0000313" key="2">
    <source>
        <dbReference type="EMBL" id="PRP73407.1"/>
    </source>
</evidence>
<dbReference type="SUPFAM" id="SSF55961">
    <property type="entry name" value="Bet v1-like"/>
    <property type="match status" value="1"/>
</dbReference>
<keyword evidence="3" id="KW-1185">Reference proteome</keyword>
<dbReference type="InParanoid" id="A0A2P6MNY7"/>
<dbReference type="EMBL" id="MDYQ01000613">
    <property type="protein sequence ID" value="PRP73407.1"/>
    <property type="molecule type" value="Genomic_DNA"/>
</dbReference>
<dbReference type="Proteomes" id="UP000241769">
    <property type="component" value="Unassembled WGS sequence"/>
</dbReference>
<reference evidence="2 3" key="1">
    <citation type="journal article" date="2018" name="Genome Biol. Evol.">
        <title>Multiple Roots of Fruiting Body Formation in Amoebozoa.</title>
        <authorList>
            <person name="Hillmann F."/>
            <person name="Forbes G."/>
            <person name="Novohradska S."/>
            <person name="Ferling I."/>
            <person name="Riege K."/>
            <person name="Groth M."/>
            <person name="Westermann M."/>
            <person name="Marz M."/>
            <person name="Spaller T."/>
            <person name="Winckler T."/>
            <person name="Schaap P."/>
            <person name="Glockner G."/>
        </authorList>
    </citation>
    <scope>NUCLEOTIDE SEQUENCE [LARGE SCALE GENOMIC DNA]</scope>
    <source>
        <strain evidence="2 3">Jena</strain>
    </source>
</reference>
<evidence type="ECO:0008006" key="4">
    <source>
        <dbReference type="Google" id="ProtNLM"/>
    </source>
</evidence>
<dbReference type="AlphaFoldDB" id="A0A2P6MNY7"/>
<sequence length="657" mass="74465">MAVHEENMQVGKTDDETHTGNRREKMSNPERDTVTKEVRVCVVLEKRGNSHVKSRASETVHLSPYSRYRPPPSSAFYSRKCYPTDGSYRVYAVFSKYRNEKKYTDLKLKEDDLEVTLPKLTSQILECDTGPAAVVNFLFLSEVQFFAHQDSHSSPSLYRTANTRSTMQLSNSGSSFKVRRSSSASSSDVDVHIKAVLQNDFSSIPAILSIVPHEDWFVLADHLFAYHSEMDAWPLVVWAASQRTPDDITLTGEQFHDMIAKRNLFSDLTVKWNRSLIEDFYIKAKSSYMEFTDFEGVEEKQKISDLISIILKNFADTPPEDMPLLTAKSGALFNDMVGAGDEACDRTHFLYLDIAIIPLVLNPTLVNLDDIHYVRPQKLQSLLDECGRLLHRFGKIREEPLDEPYQSMLEERGAALKAAVPVQFSWATIEKMEKIWKAHNLPNARKLKRLEHEMREMIEGHSDEARSGHSSQTTETGYVRLLEKMKEPQWKAGKVERGVTEYSLAKGDGIGAMVEAEISGEISVLRKLIEDIFHQMKLFSKVEMDVVDRESSNLQFRIQAPFPFSPRYVSAEVQYYAQNGEAGAVIHQSDSHSTPSGHQRAKVLLSGVHVSSLGRSKVKVLVMIHIDMCSSIPNWAASSQSSSIRKNLAKIFREMNK</sequence>
<organism evidence="2 3">
    <name type="scientific">Planoprotostelium fungivorum</name>
    <dbReference type="NCBI Taxonomy" id="1890364"/>
    <lineage>
        <taxon>Eukaryota</taxon>
        <taxon>Amoebozoa</taxon>
        <taxon>Evosea</taxon>
        <taxon>Variosea</taxon>
        <taxon>Cavosteliida</taxon>
        <taxon>Cavosteliaceae</taxon>
        <taxon>Planoprotostelium</taxon>
    </lineage>
</organism>
<name>A0A2P6MNY7_9EUKA</name>
<gene>
    <name evidence="2" type="ORF">PROFUN_09637</name>
</gene>
<evidence type="ECO:0000313" key="3">
    <source>
        <dbReference type="Proteomes" id="UP000241769"/>
    </source>
</evidence>